<name>A0ABD0LDG8_9CAEN</name>
<evidence type="ECO:0000256" key="3">
    <source>
        <dbReference type="ARBA" id="ARBA00022989"/>
    </source>
</evidence>
<evidence type="ECO:0000259" key="6">
    <source>
        <dbReference type="PROSITE" id="PS50850"/>
    </source>
</evidence>
<gene>
    <name evidence="7" type="ORF">BaRGS_00011391</name>
</gene>
<dbReference type="AlphaFoldDB" id="A0ABD0LDG8"/>
<feature type="transmembrane region" description="Helical" evidence="5">
    <location>
        <begin position="392"/>
        <end position="411"/>
    </location>
</feature>
<dbReference type="Pfam" id="PF00083">
    <property type="entry name" value="Sugar_tr"/>
    <property type="match status" value="1"/>
</dbReference>
<feature type="transmembrane region" description="Helical" evidence="5">
    <location>
        <begin position="105"/>
        <end position="123"/>
    </location>
</feature>
<feature type="transmembrane region" description="Helical" evidence="5">
    <location>
        <begin position="163"/>
        <end position="185"/>
    </location>
</feature>
<dbReference type="GO" id="GO:0016020">
    <property type="term" value="C:membrane"/>
    <property type="evidence" value="ECO:0007669"/>
    <property type="project" value="UniProtKB-SubCell"/>
</dbReference>
<dbReference type="InterPro" id="IPR005828">
    <property type="entry name" value="MFS_sugar_transport-like"/>
</dbReference>
<dbReference type="PROSITE" id="PS50850">
    <property type="entry name" value="MFS"/>
    <property type="match status" value="1"/>
</dbReference>
<comment type="caution">
    <text evidence="7">The sequence shown here is derived from an EMBL/GenBank/DDBJ whole genome shotgun (WGS) entry which is preliminary data.</text>
</comment>
<dbReference type="Gene3D" id="1.20.1250.20">
    <property type="entry name" value="MFS general substrate transporter like domains"/>
    <property type="match status" value="1"/>
</dbReference>
<feature type="non-terminal residue" evidence="7">
    <location>
        <position position="1"/>
    </location>
</feature>
<keyword evidence="2 5" id="KW-0812">Transmembrane</keyword>
<dbReference type="PANTHER" id="PTHR24064">
    <property type="entry name" value="SOLUTE CARRIER FAMILY 22 MEMBER"/>
    <property type="match status" value="1"/>
</dbReference>
<dbReference type="Proteomes" id="UP001519460">
    <property type="component" value="Unassembled WGS sequence"/>
</dbReference>
<feature type="transmembrane region" description="Helical" evidence="5">
    <location>
        <begin position="329"/>
        <end position="351"/>
    </location>
</feature>
<keyword evidence="4 5" id="KW-0472">Membrane</keyword>
<feature type="transmembrane region" description="Helical" evidence="5">
    <location>
        <begin position="191"/>
        <end position="210"/>
    </location>
</feature>
<dbReference type="SUPFAM" id="SSF103473">
    <property type="entry name" value="MFS general substrate transporter"/>
    <property type="match status" value="1"/>
</dbReference>
<keyword evidence="3 5" id="KW-1133">Transmembrane helix</keyword>
<organism evidence="7 8">
    <name type="scientific">Batillaria attramentaria</name>
    <dbReference type="NCBI Taxonomy" id="370345"/>
    <lineage>
        <taxon>Eukaryota</taxon>
        <taxon>Metazoa</taxon>
        <taxon>Spiralia</taxon>
        <taxon>Lophotrochozoa</taxon>
        <taxon>Mollusca</taxon>
        <taxon>Gastropoda</taxon>
        <taxon>Caenogastropoda</taxon>
        <taxon>Sorbeoconcha</taxon>
        <taxon>Cerithioidea</taxon>
        <taxon>Batillariidae</taxon>
        <taxon>Batillaria</taxon>
    </lineage>
</organism>
<evidence type="ECO:0000256" key="1">
    <source>
        <dbReference type="ARBA" id="ARBA00004141"/>
    </source>
</evidence>
<dbReference type="EMBL" id="JACVVK020000059">
    <property type="protein sequence ID" value="KAK7497347.1"/>
    <property type="molecule type" value="Genomic_DNA"/>
</dbReference>
<accession>A0ABD0LDG8</accession>
<feature type="transmembrane region" description="Helical" evidence="5">
    <location>
        <begin position="357"/>
        <end position="380"/>
    </location>
</feature>
<protein>
    <recommendedName>
        <fullName evidence="6">Major facilitator superfamily (MFS) profile domain-containing protein</fullName>
    </recommendedName>
</protein>
<reference evidence="7 8" key="1">
    <citation type="journal article" date="2023" name="Sci. Data">
        <title>Genome assembly of the Korean intertidal mud-creeper Batillaria attramentaria.</title>
        <authorList>
            <person name="Patra A.K."/>
            <person name="Ho P.T."/>
            <person name="Jun S."/>
            <person name="Lee S.J."/>
            <person name="Kim Y."/>
            <person name="Won Y.J."/>
        </authorList>
    </citation>
    <scope>NUCLEOTIDE SEQUENCE [LARGE SCALE GENOMIC DNA]</scope>
    <source>
        <strain evidence="7">Wonlab-2016</strain>
    </source>
</reference>
<feature type="domain" description="Major facilitator superfamily (MFS) profile" evidence="6">
    <location>
        <begin position="1"/>
        <end position="449"/>
    </location>
</feature>
<sequence length="463" mass="51207">CAIPGDADDTYKIQNETHALLVNQSIPSTNGQWDQCHVYRNVSTDVSLNNNASQNAYGGFNSSQSLSALQAFDRETSECGRWVFDYSIFETTISDDLFVRFGRKIAFYVGGIALTGGGFGIAFTQNIYTLNLCRFIMGVARMAVFVNALVIAMEIVGPSKRVLIGVFIQLMWCLGEFLLLVFAHFIRNWRWLEIALSVPSLGLLAYWWLIPESPRWLASRGREQEAVKILEKIAHANNTQLPEVGDAKELLESEKTLSIRHTFRSRELIVRLLIIFSNMFLLAMVYYGMTLNITNLSGNVFVNFAISAAVETLGYGLPYFFLDRLGRKPVYCASMLAAGVALIGSIIPVMLGAPDLVVVVVSMVGRFFVCVCYVVIYLYGAELFPTVVRASTMGVGVTFSRIGSVISPYVADMGILVGGRFQQALPLLLMGTPAFLVGLLSLWLPETKGTRLPDTIEDVKNTK</sequence>
<dbReference type="InterPro" id="IPR036259">
    <property type="entry name" value="MFS_trans_sf"/>
</dbReference>
<evidence type="ECO:0000256" key="4">
    <source>
        <dbReference type="ARBA" id="ARBA00023136"/>
    </source>
</evidence>
<feature type="non-terminal residue" evidence="7">
    <location>
        <position position="463"/>
    </location>
</feature>
<evidence type="ECO:0000256" key="5">
    <source>
        <dbReference type="SAM" id="Phobius"/>
    </source>
</evidence>
<feature type="transmembrane region" description="Helical" evidence="5">
    <location>
        <begin position="268"/>
        <end position="289"/>
    </location>
</feature>
<comment type="subcellular location">
    <subcellularLocation>
        <location evidence="1">Membrane</location>
        <topology evidence="1">Multi-pass membrane protein</topology>
    </subcellularLocation>
</comment>
<feature type="transmembrane region" description="Helical" evidence="5">
    <location>
        <begin position="423"/>
        <end position="444"/>
    </location>
</feature>
<proteinExistence type="predicted"/>
<evidence type="ECO:0000313" key="7">
    <source>
        <dbReference type="EMBL" id="KAK7497347.1"/>
    </source>
</evidence>
<evidence type="ECO:0000313" key="8">
    <source>
        <dbReference type="Proteomes" id="UP001519460"/>
    </source>
</evidence>
<keyword evidence="8" id="KW-1185">Reference proteome</keyword>
<feature type="transmembrane region" description="Helical" evidence="5">
    <location>
        <begin position="301"/>
        <end position="322"/>
    </location>
</feature>
<feature type="transmembrane region" description="Helical" evidence="5">
    <location>
        <begin position="135"/>
        <end position="156"/>
    </location>
</feature>
<evidence type="ECO:0000256" key="2">
    <source>
        <dbReference type="ARBA" id="ARBA00022692"/>
    </source>
</evidence>
<dbReference type="InterPro" id="IPR020846">
    <property type="entry name" value="MFS_dom"/>
</dbReference>